<dbReference type="PANTHER" id="PTHR45527">
    <property type="entry name" value="NONRIBOSOMAL PEPTIDE SYNTHETASE"/>
    <property type="match status" value="1"/>
</dbReference>
<dbReference type="Proteomes" id="UP000272888">
    <property type="component" value="Unassembled WGS sequence"/>
</dbReference>
<evidence type="ECO:0000259" key="1">
    <source>
        <dbReference type="PROSITE" id="PS50075"/>
    </source>
</evidence>
<dbReference type="PROSITE" id="PS50075">
    <property type="entry name" value="CARRIER"/>
    <property type="match status" value="1"/>
</dbReference>
<name>A0A3A8MNC4_9BACT</name>
<dbReference type="GO" id="GO:0044550">
    <property type="term" value="P:secondary metabolite biosynthetic process"/>
    <property type="evidence" value="ECO:0007669"/>
    <property type="project" value="TreeGrafter"/>
</dbReference>
<dbReference type="SUPFAM" id="SSF56801">
    <property type="entry name" value="Acetyl-CoA synthetase-like"/>
    <property type="match status" value="1"/>
</dbReference>
<organism evidence="2 3">
    <name type="scientific">Corallococcus llansteffanensis</name>
    <dbReference type="NCBI Taxonomy" id="2316731"/>
    <lineage>
        <taxon>Bacteria</taxon>
        <taxon>Pseudomonadati</taxon>
        <taxon>Myxococcota</taxon>
        <taxon>Myxococcia</taxon>
        <taxon>Myxococcales</taxon>
        <taxon>Cystobacterineae</taxon>
        <taxon>Myxococcaceae</taxon>
        <taxon>Corallococcus</taxon>
    </lineage>
</organism>
<feature type="non-terminal residue" evidence="2">
    <location>
        <position position="1"/>
    </location>
</feature>
<dbReference type="InterPro" id="IPR045851">
    <property type="entry name" value="AMP-bd_C_sf"/>
</dbReference>
<dbReference type="SUPFAM" id="SSF47336">
    <property type="entry name" value="ACP-like"/>
    <property type="match status" value="1"/>
</dbReference>
<dbReference type="PANTHER" id="PTHR45527:SF14">
    <property type="entry name" value="PLIPASTATIN SYNTHASE SUBUNIT B"/>
    <property type="match status" value="1"/>
</dbReference>
<gene>
    <name evidence="2" type="ORF">D7V93_43785</name>
</gene>
<dbReference type="InterPro" id="IPR025110">
    <property type="entry name" value="AMP-bd_C"/>
</dbReference>
<dbReference type="Gene3D" id="1.10.1200.10">
    <property type="entry name" value="ACP-like"/>
    <property type="match status" value="1"/>
</dbReference>
<protein>
    <recommendedName>
        <fullName evidence="1">Carrier domain-containing protein</fullName>
    </recommendedName>
</protein>
<dbReference type="InterPro" id="IPR036736">
    <property type="entry name" value="ACP-like_sf"/>
</dbReference>
<comment type="caution">
    <text evidence="2">The sequence shown here is derived from an EMBL/GenBank/DDBJ whole genome shotgun (WGS) entry which is preliminary data.</text>
</comment>
<dbReference type="GO" id="GO:0043041">
    <property type="term" value="P:amino acid activation for nonribosomal peptide biosynthetic process"/>
    <property type="evidence" value="ECO:0007669"/>
    <property type="project" value="TreeGrafter"/>
</dbReference>
<evidence type="ECO:0000313" key="3">
    <source>
        <dbReference type="Proteomes" id="UP000272888"/>
    </source>
</evidence>
<dbReference type="GO" id="GO:0031177">
    <property type="term" value="F:phosphopantetheine binding"/>
    <property type="evidence" value="ECO:0007669"/>
    <property type="project" value="TreeGrafter"/>
</dbReference>
<accession>A0A3A8MNC4</accession>
<dbReference type="GO" id="GO:0005829">
    <property type="term" value="C:cytosol"/>
    <property type="evidence" value="ECO:0007669"/>
    <property type="project" value="TreeGrafter"/>
</dbReference>
<dbReference type="Pfam" id="PF13193">
    <property type="entry name" value="AMP-binding_C"/>
    <property type="match status" value="2"/>
</dbReference>
<dbReference type="InterPro" id="IPR009081">
    <property type="entry name" value="PP-bd_ACP"/>
</dbReference>
<evidence type="ECO:0000313" key="2">
    <source>
        <dbReference type="EMBL" id="RKH33677.1"/>
    </source>
</evidence>
<dbReference type="Gene3D" id="2.30.38.10">
    <property type="entry name" value="Luciferase, Domain 3"/>
    <property type="match status" value="1"/>
</dbReference>
<dbReference type="Pfam" id="PF00550">
    <property type="entry name" value="PP-binding"/>
    <property type="match status" value="1"/>
</dbReference>
<proteinExistence type="predicted"/>
<dbReference type="RefSeq" id="WP_147451718.1">
    <property type="nucleotide sequence ID" value="NZ_RAWB01001133.1"/>
</dbReference>
<dbReference type="Gene3D" id="3.30.300.30">
    <property type="match status" value="2"/>
</dbReference>
<dbReference type="EMBL" id="RAWB01001133">
    <property type="protein sequence ID" value="RKH33677.1"/>
    <property type="molecule type" value="Genomic_DNA"/>
</dbReference>
<dbReference type="AlphaFoldDB" id="A0A3A8MNC4"/>
<feature type="domain" description="Carrier" evidence="1">
    <location>
        <begin position="179"/>
        <end position="221"/>
    </location>
</feature>
<keyword evidence="3" id="KW-1185">Reference proteome</keyword>
<reference evidence="3" key="1">
    <citation type="submission" date="2018-09" db="EMBL/GenBank/DDBJ databases">
        <authorList>
            <person name="Livingstone P.G."/>
            <person name="Whitworth D.E."/>
        </authorList>
    </citation>
    <scope>NUCLEOTIDE SEQUENCE [LARGE SCALE GENOMIC DNA]</scope>
    <source>
        <strain evidence="3">CA051B</strain>
    </source>
</reference>
<feature type="non-terminal residue" evidence="2">
    <location>
        <position position="221"/>
    </location>
</feature>
<sequence length="221" mass="24462">GRPALTAERFVPHPFSSAPGARLYRSGDRVCWREDGTLRFLGRVDFQVKVRGFRIELGEIEAVLREHSLVTEATVLVREDVPGDKRLVAYVVPAEPDTEATALVREDVPGDKRLVAHVVPAELDTTQLREHLRQRLPEYMVPSAFVALAAFPLSAHGKVDRKALPAPEAPSASTTEQVLPRSALEARLVSLWEQVLRRSPVGIHDNFFELGGHSLLATQLV</sequence>